<evidence type="ECO:0000313" key="2">
    <source>
        <dbReference type="Proteomes" id="UP000679779"/>
    </source>
</evidence>
<comment type="caution">
    <text evidence="1">The sequence shown here is derived from an EMBL/GenBank/DDBJ whole genome shotgun (WGS) entry which is preliminary data.</text>
</comment>
<dbReference type="EMBL" id="BORQ01000003">
    <property type="protein sequence ID" value="GIO31877.1"/>
    <property type="molecule type" value="Genomic_DNA"/>
</dbReference>
<dbReference type="AlphaFoldDB" id="A0A919XFK4"/>
<proteinExistence type="predicted"/>
<protein>
    <submittedName>
        <fullName evidence="1">Uncharacterized protein</fullName>
    </submittedName>
</protein>
<accession>A0A919XFK4</accession>
<reference evidence="1" key="1">
    <citation type="submission" date="2021-03" db="EMBL/GenBank/DDBJ databases">
        <title>Antimicrobial resistance genes in bacteria isolated from Japanese honey, and their potential for conferring macrolide and lincosamide resistance in the American foulbrood pathogen Paenibacillus larvae.</title>
        <authorList>
            <person name="Okamoto M."/>
            <person name="Kumagai M."/>
            <person name="Kanamori H."/>
            <person name="Takamatsu D."/>
        </authorList>
    </citation>
    <scope>NUCLEOTIDE SEQUENCE</scope>
    <source>
        <strain evidence="1">J2TS6</strain>
    </source>
</reference>
<name>A0A919XFK4_9BACL</name>
<sequence>MTFERAKAEATVCIILREGFSHFSKIAEETRMARVKIIRARGGVRPALSSFRGVQLMEDIQAIAAVSAGR</sequence>
<gene>
    <name evidence="1" type="ORF">J2TS6_30180</name>
</gene>
<evidence type="ECO:0000313" key="1">
    <source>
        <dbReference type="EMBL" id="GIO31877.1"/>
    </source>
</evidence>
<dbReference type="Proteomes" id="UP000679779">
    <property type="component" value="Unassembled WGS sequence"/>
</dbReference>
<keyword evidence="2" id="KW-1185">Reference proteome</keyword>
<organism evidence="1 2">
    <name type="scientific">Paenibacillus albilobatus</name>
    <dbReference type="NCBI Taxonomy" id="2716884"/>
    <lineage>
        <taxon>Bacteria</taxon>
        <taxon>Bacillati</taxon>
        <taxon>Bacillota</taxon>
        <taxon>Bacilli</taxon>
        <taxon>Bacillales</taxon>
        <taxon>Paenibacillaceae</taxon>
        <taxon>Paenibacillus</taxon>
    </lineage>
</organism>